<gene>
    <name evidence="2" type="ORF">DXN04_25210</name>
</gene>
<dbReference type="Proteomes" id="UP000261174">
    <property type="component" value="Unassembled WGS sequence"/>
</dbReference>
<dbReference type="OrthoDB" id="1523900at2"/>
<dbReference type="GO" id="GO:0004852">
    <property type="term" value="F:uroporphyrinogen-III synthase activity"/>
    <property type="evidence" value="ECO:0007669"/>
    <property type="project" value="InterPro"/>
</dbReference>
<dbReference type="InterPro" id="IPR036108">
    <property type="entry name" value="4pyrrol_syn_uPrphyn_synt_sf"/>
</dbReference>
<reference evidence="2 3" key="1">
    <citation type="submission" date="2018-08" db="EMBL/GenBank/DDBJ databases">
        <title>Chitinophaga sp. K20C18050901, a novel bacterium isolated from forest soil.</title>
        <authorList>
            <person name="Wang C."/>
        </authorList>
    </citation>
    <scope>NUCLEOTIDE SEQUENCE [LARGE SCALE GENOMIC DNA]</scope>
    <source>
        <strain evidence="2 3">K20C18050901</strain>
    </source>
</reference>
<dbReference type="PANTHER" id="PTHR12390">
    <property type="entry name" value="UROPORPHYRINOGEN III SYNTHASE"/>
    <property type="match status" value="1"/>
</dbReference>
<sequence length="227" mass="24501">MQGNYRILSTKDLPASLLESAAQQGFEITVQAFIRIQPVITTTLKEEISQLLQVYPVCVFTSAHAVSSMQDFAQPAQIYCLAGATLDAVKAAFPKASILATAHDAAALAAKIQNSPVLFFCGNQRRDELPDLLAQKGITLKEVIVYETIAVESVLDTDFDGVLFFSPSGVHSYFAANHTRNNTICFAIGNTTAQALKTYTGNIVVNPGKPSAAQLVQTAITYFNNHN</sequence>
<keyword evidence="3" id="KW-1185">Reference proteome</keyword>
<dbReference type="GO" id="GO:0006780">
    <property type="term" value="P:uroporphyrinogen III biosynthetic process"/>
    <property type="evidence" value="ECO:0007669"/>
    <property type="project" value="InterPro"/>
</dbReference>
<dbReference type="InterPro" id="IPR039793">
    <property type="entry name" value="UROS/Hem4"/>
</dbReference>
<comment type="caution">
    <text evidence="2">The sequence shown here is derived from an EMBL/GenBank/DDBJ whole genome shotgun (WGS) entry which is preliminary data.</text>
</comment>
<dbReference type="PANTHER" id="PTHR12390:SF0">
    <property type="entry name" value="UROPORPHYRINOGEN-III SYNTHASE"/>
    <property type="match status" value="1"/>
</dbReference>
<dbReference type="Pfam" id="PF02602">
    <property type="entry name" value="HEM4"/>
    <property type="match status" value="1"/>
</dbReference>
<dbReference type="RefSeq" id="WP_116856175.1">
    <property type="nucleotide sequence ID" value="NZ_QTJV01000010.1"/>
</dbReference>
<feature type="domain" description="Tetrapyrrole biosynthesis uroporphyrinogen III synthase" evidence="1">
    <location>
        <begin position="19"/>
        <end position="217"/>
    </location>
</feature>
<dbReference type="SUPFAM" id="SSF69618">
    <property type="entry name" value="HemD-like"/>
    <property type="match status" value="1"/>
</dbReference>
<protein>
    <submittedName>
        <fullName evidence="2">Uroporphyrinogen-III synthase</fullName>
    </submittedName>
</protein>
<evidence type="ECO:0000313" key="3">
    <source>
        <dbReference type="Proteomes" id="UP000261174"/>
    </source>
</evidence>
<evidence type="ECO:0000259" key="1">
    <source>
        <dbReference type="Pfam" id="PF02602"/>
    </source>
</evidence>
<dbReference type="GO" id="GO:0005829">
    <property type="term" value="C:cytosol"/>
    <property type="evidence" value="ECO:0007669"/>
    <property type="project" value="TreeGrafter"/>
</dbReference>
<organism evidence="2 3">
    <name type="scientific">Chitinophaga silvisoli</name>
    <dbReference type="NCBI Taxonomy" id="2291814"/>
    <lineage>
        <taxon>Bacteria</taxon>
        <taxon>Pseudomonadati</taxon>
        <taxon>Bacteroidota</taxon>
        <taxon>Chitinophagia</taxon>
        <taxon>Chitinophagales</taxon>
        <taxon>Chitinophagaceae</taxon>
        <taxon>Chitinophaga</taxon>
    </lineage>
</organism>
<dbReference type="Gene3D" id="3.40.50.10090">
    <property type="match status" value="2"/>
</dbReference>
<dbReference type="AlphaFoldDB" id="A0A3E1NWE3"/>
<name>A0A3E1NWE3_9BACT</name>
<accession>A0A3E1NWE3</accession>
<proteinExistence type="predicted"/>
<dbReference type="CDD" id="cd06578">
    <property type="entry name" value="HemD"/>
    <property type="match status" value="1"/>
</dbReference>
<dbReference type="InterPro" id="IPR003754">
    <property type="entry name" value="4pyrrol_synth_uPrphyn_synth"/>
</dbReference>
<dbReference type="EMBL" id="QTJV01000010">
    <property type="protein sequence ID" value="RFM32088.1"/>
    <property type="molecule type" value="Genomic_DNA"/>
</dbReference>
<evidence type="ECO:0000313" key="2">
    <source>
        <dbReference type="EMBL" id="RFM32088.1"/>
    </source>
</evidence>